<dbReference type="GO" id="GO:0005858">
    <property type="term" value="C:axonemal dynein complex"/>
    <property type="evidence" value="ECO:0007669"/>
    <property type="project" value="InterPro"/>
</dbReference>
<feature type="domain" description="Dynein regulatory complex protein 1/2 N-terminal" evidence="14">
    <location>
        <begin position="18"/>
        <end position="118"/>
    </location>
</feature>
<evidence type="ECO:0000256" key="11">
    <source>
        <dbReference type="ARBA" id="ARBA00041517"/>
    </source>
</evidence>
<evidence type="ECO:0000256" key="10">
    <source>
        <dbReference type="ARBA" id="ARBA00040899"/>
    </source>
</evidence>
<dbReference type="EMBL" id="JANEYG010000021">
    <property type="protein sequence ID" value="KAJ8919046.1"/>
    <property type="molecule type" value="Genomic_DNA"/>
</dbReference>
<keyword evidence="5" id="KW-0969">Cilium</keyword>
<evidence type="ECO:0000256" key="13">
    <source>
        <dbReference type="SAM" id="MobiDB-lite"/>
    </source>
</evidence>
<gene>
    <name evidence="15" type="ORF">NQ315_016952</name>
</gene>
<comment type="similarity">
    <text evidence="9">Belongs to the DRC2 family.</text>
</comment>
<evidence type="ECO:0000256" key="12">
    <source>
        <dbReference type="ARBA" id="ARBA00045865"/>
    </source>
</evidence>
<dbReference type="PANTHER" id="PTHR21625">
    <property type="entry name" value="NYD-SP28 PROTEIN"/>
    <property type="match status" value="1"/>
</dbReference>
<keyword evidence="2" id="KW-0963">Cytoplasm</keyword>
<comment type="subcellular location">
    <subcellularLocation>
        <location evidence="1">Cytoplasm</location>
        <location evidence="1">Cytoskeleton</location>
        <location evidence="1">Flagellum axoneme</location>
    </subcellularLocation>
    <subcellularLocation>
        <location evidence="8">Cytoplasm</location>
        <location evidence="8">Cytoskeleton</location>
        <location evidence="8">Flagellum basal body</location>
    </subcellularLocation>
</comment>
<keyword evidence="3" id="KW-0282">Flagellum</keyword>
<dbReference type="Proteomes" id="UP001159042">
    <property type="component" value="Unassembled WGS sequence"/>
</dbReference>
<evidence type="ECO:0000256" key="5">
    <source>
        <dbReference type="ARBA" id="ARBA00023069"/>
    </source>
</evidence>
<evidence type="ECO:0000256" key="4">
    <source>
        <dbReference type="ARBA" id="ARBA00023054"/>
    </source>
</evidence>
<keyword evidence="4" id="KW-0175">Coiled coil</keyword>
<evidence type="ECO:0000259" key="14">
    <source>
        <dbReference type="Pfam" id="PF14772"/>
    </source>
</evidence>
<dbReference type="InterPro" id="IPR039750">
    <property type="entry name" value="DRC1/DRC2"/>
</dbReference>
<accession>A0AAV8VZK6</accession>
<keyword evidence="16" id="KW-1185">Reference proteome</keyword>
<organism evidence="15 16">
    <name type="scientific">Exocentrus adspersus</name>
    <dbReference type="NCBI Taxonomy" id="1586481"/>
    <lineage>
        <taxon>Eukaryota</taxon>
        <taxon>Metazoa</taxon>
        <taxon>Ecdysozoa</taxon>
        <taxon>Arthropoda</taxon>
        <taxon>Hexapoda</taxon>
        <taxon>Insecta</taxon>
        <taxon>Pterygota</taxon>
        <taxon>Neoptera</taxon>
        <taxon>Endopterygota</taxon>
        <taxon>Coleoptera</taxon>
        <taxon>Polyphaga</taxon>
        <taxon>Cucujiformia</taxon>
        <taxon>Chrysomeloidea</taxon>
        <taxon>Cerambycidae</taxon>
        <taxon>Lamiinae</taxon>
        <taxon>Acanthocinini</taxon>
        <taxon>Exocentrus</taxon>
    </lineage>
</organism>
<keyword evidence="7" id="KW-0966">Cell projection</keyword>
<dbReference type="GO" id="GO:0070286">
    <property type="term" value="P:axonemal dynein complex assembly"/>
    <property type="evidence" value="ECO:0007669"/>
    <property type="project" value="InterPro"/>
</dbReference>
<dbReference type="GO" id="GO:0060285">
    <property type="term" value="P:cilium-dependent cell motility"/>
    <property type="evidence" value="ECO:0007669"/>
    <property type="project" value="TreeGrafter"/>
</dbReference>
<comment type="function">
    <text evidence="12">Component of the nexin-dynein regulatory complex (N-DRC), a key regulator of ciliary/flagellar motility which maintains the alignment and integrity of the distal axoneme and regulates microtubule sliding in motile axonemes. Plays a critical role in the assembly of N-DRC and also stabilizes the assembly of multiple inner dynein arms and radial spokes. Coassembles with DRC1 to form a central scaffold needed for assembly of the N-DRC and its attachment to the outer doublet microtubules.</text>
</comment>
<sequence>MKNASQAETYPRRKKALKAAKKAEKKRKLIEKKKQIKRDYLTREVHYGDLTIKKHEKEWRQKLIDIALPKMKEDLEFAWHNFERVIDCKDFTISLLMDELRDAEQQYLMNAKNHSEQIDKLMDLFRLQLEELYEDNEKQVARLIQFGEEQAQELKLSAVEDETYLKTMIYKLEIAWKEQKQNVRAEYFSKLEEEGTKYGQLIQKLKGILEKDLVDMWKRTYEFLQSYEEKTKLRKRQHDKLKVQDDSVQKLLVTQLEKLRRMSDCVTRLKSKYADSHKLLGTKLKDIKHEHGYFTFVFNSLKTKLERDRAKDFDQLRFLTINYNAAIHYLEKLRKKGEHTLHAAAVCRKLETQEEKIMPFPVPEDSLKVEMENQPEYLESLDLFWQRVAQVDASRYSINEEREFLKTENQILKTKLHQYCQCVTCPISQTVKKTKGLYVTEGVLELKKYDKQNYKQFIGNEYDDEIDE</sequence>
<evidence type="ECO:0000256" key="3">
    <source>
        <dbReference type="ARBA" id="ARBA00022846"/>
    </source>
</evidence>
<evidence type="ECO:0000256" key="7">
    <source>
        <dbReference type="ARBA" id="ARBA00023273"/>
    </source>
</evidence>
<dbReference type="Pfam" id="PF14772">
    <property type="entry name" value="NYD-SP28"/>
    <property type="match status" value="1"/>
</dbReference>
<evidence type="ECO:0000256" key="9">
    <source>
        <dbReference type="ARBA" id="ARBA00038424"/>
    </source>
</evidence>
<comment type="caution">
    <text evidence="15">The sequence shown here is derived from an EMBL/GenBank/DDBJ whole genome shotgun (WGS) entry which is preliminary data.</text>
</comment>
<evidence type="ECO:0000313" key="16">
    <source>
        <dbReference type="Proteomes" id="UP001159042"/>
    </source>
</evidence>
<feature type="compositionally biased region" description="Basic residues" evidence="13">
    <location>
        <begin position="12"/>
        <end position="26"/>
    </location>
</feature>
<dbReference type="GO" id="GO:0003352">
    <property type="term" value="P:regulation of cilium movement"/>
    <property type="evidence" value="ECO:0007669"/>
    <property type="project" value="TreeGrafter"/>
</dbReference>
<reference evidence="15 16" key="1">
    <citation type="journal article" date="2023" name="Insect Mol. Biol.">
        <title>Genome sequencing provides insights into the evolution of gene families encoding plant cell wall-degrading enzymes in longhorned beetles.</title>
        <authorList>
            <person name="Shin N.R."/>
            <person name="Okamura Y."/>
            <person name="Kirsch R."/>
            <person name="Pauchet Y."/>
        </authorList>
    </citation>
    <scope>NUCLEOTIDE SEQUENCE [LARGE SCALE GENOMIC DNA]</scope>
    <source>
        <strain evidence="15">EAD_L_NR</strain>
    </source>
</reference>
<dbReference type="AlphaFoldDB" id="A0AAV8VZK6"/>
<name>A0AAV8VZK6_9CUCU</name>
<evidence type="ECO:0000256" key="6">
    <source>
        <dbReference type="ARBA" id="ARBA00023212"/>
    </source>
</evidence>
<evidence type="ECO:0000256" key="1">
    <source>
        <dbReference type="ARBA" id="ARBA00004611"/>
    </source>
</evidence>
<evidence type="ECO:0000256" key="8">
    <source>
        <dbReference type="ARBA" id="ARBA00037841"/>
    </source>
</evidence>
<keyword evidence="6" id="KW-0206">Cytoskeleton</keyword>
<evidence type="ECO:0000256" key="2">
    <source>
        <dbReference type="ARBA" id="ARBA00022490"/>
    </source>
</evidence>
<dbReference type="InterPro" id="IPR039505">
    <property type="entry name" value="DRC1/2_N"/>
</dbReference>
<feature type="region of interest" description="Disordered" evidence="13">
    <location>
        <begin position="1"/>
        <end position="26"/>
    </location>
</feature>
<protein>
    <recommendedName>
        <fullName evidence="10">Dynein regulatory complex subunit 2</fullName>
    </recommendedName>
    <alternativeName>
        <fullName evidence="11">Coiled-coil domain-containing protein 65</fullName>
    </alternativeName>
</protein>
<dbReference type="PANTHER" id="PTHR21625:SF0">
    <property type="entry name" value="DYNEIN REGULATORY COMPLEX SUBUNIT 2"/>
    <property type="match status" value="1"/>
</dbReference>
<evidence type="ECO:0000313" key="15">
    <source>
        <dbReference type="EMBL" id="KAJ8919046.1"/>
    </source>
</evidence>
<proteinExistence type="inferred from homology"/>